<evidence type="ECO:0000256" key="3">
    <source>
        <dbReference type="ARBA" id="ARBA00023002"/>
    </source>
</evidence>
<evidence type="ECO:0000313" key="8">
    <source>
        <dbReference type="Proteomes" id="UP000194260"/>
    </source>
</evidence>
<gene>
    <name evidence="7" type="ORF">CSUIS_1650</name>
</gene>
<proteinExistence type="predicted"/>
<accession>A0A1X9SYY3</accession>
<keyword evidence="1" id="KW-0285">Flavoprotein</keyword>
<dbReference type="RefSeq" id="WP_086298495.1">
    <property type="nucleotide sequence ID" value="NZ_CP018789.1"/>
</dbReference>
<dbReference type="Pfam" id="PF00296">
    <property type="entry name" value="Bac_luciferase"/>
    <property type="match status" value="1"/>
</dbReference>
<feature type="coiled-coil region" evidence="5">
    <location>
        <begin position="292"/>
        <end position="334"/>
    </location>
</feature>
<dbReference type="PANTHER" id="PTHR42847:SF4">
    <property type="entry name" value="ALKANESULFONATE MONOOXYGENASE-RELATED"/>
    <property type="match status" value="1"/>
</dbReference>
<dbReference type="InterPro" id="IPR011251">
    <property type="entry name" value="Luciferase-like_dom"/>
</dbReference>
<dbReference type="AlphaFoldDB" id="A0A1X9SYY3"/>
<name>A0A1X9SYY3_9BACT</name>
<dbReference type="Gene3D" id="3.20.20.30">
    <property type="entry name" value="Luciferase-like domain"/>
    <property type="match status" value="1"/>
</dbReference>
<keyword evidence="5" id="KW-0175">Coiled coil</keyword>
<keyword evidence="3" id="KW-0560">Oxidoreductase</keyword>
<dbReference type="STRING" id="1660073.CSUIS_1650"/>
<evidence type="ECO:0000259" key="6">
    <source>
        <dbReference type="Pfam" id="PF00296"/>
    </source>
</evidence>
<dbReference type="KEGG" id="camy:CSUIS_1650"/>
<dbReference type="InterPro" id="IPR036661">
    <property type="entry name" value="Luciferase-like_sf"/>
</dbReference>
<dbReference type="CDD" id="cd01094">
    <property type="entry name" value="Alkanesulfonate_monoxygenase"/>
    <property type="match status" value="1"/>
</dbReference>
<evidence type="ECO:0000313" key="7">
    <source>
        <dbReference type="EMBL" id="ARR01425.1"/>
    </source>
</evidence>
<keyword evidence="4 7" id="KW-0503">Monooxygenase</keyword>
<evidence type="ECO:0000256" key="2">
    <source>
        <dbReference type="ARBA" id="ARBA00022643"/>
    </source>
</evidence>
<evidence type="ECO:0000256" key="5">
    <source>
        <dbReference type="SAM" id="Coils"/>
    </source>
</evidence>
<evidence type="ECO:0000256" key="1">
    <source>
        <dbReference type="ARBA" id="ARBA00022630"/>
    </source>
</evidence>
<sequence>MKFGYWTPVFGSWLRNVDDDTTACSWEYIKNLTLNAENLGYSLTLVPELYLNDIKGQKAPALDAWAIANGLAAITSKIEILAALRPQYHQVALTAKKIATLAQISNNRFSINMVSAWWAEEARQYGIDFDNHDDRYALTEEYTNVLRGFWSNTPFNFKGKYFEFQDSYNEPKPSSLPLVYAGGESEQGRASITRFADKYLMHGGTLEEIRAKIKDMNERRDRANLEPFKGFGMAVYVILRDSETEAKKELERIINIKNWSDYENSYSNFTGNSNLDVEISKMEYSVSNRGLRANLIGTAEQIAEKLRAYEEAGLNLVIIQCANMKEELEKIAKELMPLLR</sequence>
<dbReference type="SUPFAM" id="SSF51679">
    <property type="entry name" value="Bacterial luciferase-like"/>
    <property type="match status" value="1"/>
</dbReference>
<dbReference type="GO" id="GO:0008726">
    <property type="term" value="F:alkanesulfonate monooxygenase activity"/>
    <property type="evidence" value="ECO:0007669"/>
    <property type="project" value="TreeGrafter"/>
</dbReference>
<feature type="domain" description="Luciferase-like" evidence="6">
    <location>
        <begin position="1"/>
        <end position="314"/>
    </location>
</feature>
<dbReference type="EMBL" id="CP018789">
    <property type="protein sequence ID" value="ARR01425.1"/>
    <property type="molecule type" value="Genomic_DNA"/>
</dbReference>
<dbReference type="PANTHER" id="PTHR42847">
    <property type="entry name" value="ALKANESULFONATE MONOOXYGENASE"/>
    <property type="match status" value="1"/>
</dbReference>
<dbReference type="GO" id="GO:0046306">
    <property type="term" value="P:alkanesulfonate catabolic process"/>
    <property type="evidence" value="ECO:0007669"/>
    <property type="project" value="TreeGrafter"/>
</dbReference>
<dbReference type="Proteomes" id="UP000194260">
    <property type="component" value="Chromosome"/>
</dbReference>
<protein>
    <submittedName>
        <fullName evidence="7">FMNH2-dependent monooxygenase</fullName>
    </submittedName>
</protein>
<organism evidence="7 8">
    <name type="scientific">Campylobacter porcelli</name>
    <dbReference type="NCBI Taxonomy" id="1660073"/>
    <lineage>
        <taxon>Bacteria</taxon>
        <taxon>Pseudomonadati</taxon>
        <taxon>Campylobacterota</taxon>
        <taxon>Epsilonproteobacteria</taxon>
        <taxon>Campylobacterales</taxon>
        <taxon>Campylobacteraceae</taxon>
        <taxon>Campylobacter</taxon>
    </lineage>
</organism>
<keyword evidence="2" id="KW-0288">FMN</keyword>
<evidence type="ECO:0000256" key="4">
    <source>
        <dbReference type="ARBA" id="ARBA00023033"/>
    </source>
</evidence>
<reference evidence="8" key="1">
    <citation type="journal article" date="2017" name="Genome Biol. Evol.">
        <title>Comparative Genomic Analysis Identifies a Campylobacter Clade Deficient in Selenium Metabolism.</title>
        <authorList>
            <person name="Miller W.G."/>
            <person name="Yee E."/>
            <person name="Lopes B.S."/>
            <person name="Chapman M.H."/>
            <person name="Huynh S."/>
            <person name="Bono J.L."/>
            <person name="Parker C.T."/>
            <person name="Strachan N.J.C."/>
            <person name="Forbes K.J."/>
        </authorList>
    </citation>
    <scope>NUCLEOTIDE SEQUENCE [LARGE SCALE GENOMIC DNA]</scope>
    <source>
        <strain evidence="8">RM6137</strain>
    </source>
</reference>
<dbReference type="InterPro" id="IPR050172">
    <property type="entry name" value="SsuD_RutA_monooxygenase"/>
</dbReference>